<evidence type="ECO:0000259" key="9">
    <source>
        <dbReference type="PROSITE" id="PS50893"/>
    </source>
</evidence>
<dbReference type="SUPFAM" id="SSF52540">
    <property type="entry name" value="P-loop containing nucleoside triphosphate hydrolases"/>
    <property type="match status" value="1"/>
</dbReference>
<sequence length="603" mass="68428">MNLKSQEVQMNNKNIEEKGSFIKEDYKQKAKFRNKKLLEYLLKLKGLFFVSMIFTVIAIFMELIGPYILGKLLDGELIEGIGARDINKFYLLVLLYFGTIVLAAIVSYFGSLAFSKLANRLAKNIRTDAFNHVLSLPVQFFDKYAIGKIVNRITNDTRDIRMLFNLIFAQILTTFVRTIGLIIALFFINWKLGMLSIIATPIIYFIFRDYFNKSTETEKNLKKYRSDLNGNLAETIQTMEVIQAFNKEDEIYNEFGKINDSINKQGWNLATLWAYSGFNGTNTLGNIIIAIAVVAFGYFFLKGESFITVGGLFVFIDYNRRVYQNINALMDQSGRLQSSKSAADQLFELMRVGSFEEGTEEIENMEGNIKFEDVSFAYNQGEYVIHNLDLDIPKGTSAAFVGHTGSGKSTVMNLIYKFYNINKGKIKIDGHDINKLNMEKIRNNMAIVFQNPYIFEGTVYENISLFDSSISKNDAELALISVGGEKILQRERGIDTTVRESGAGFSSGERQIISFARAMVRDPKILVLDEATANVDSETEELIQFGLNRLKKGRTTLIIAHRLSTIKDVDKIYLLEKGKLIESGSHDELIKLNGIYAQMYKNS</sequence>
<dbReference type="SMART" id="SM00382">
    <property type="entry name" value="AAA"/>
    <property type="match status" value="1"/>
</dbReference>
<dbReference type="GO" id="GO:0140359">
    <property type="term" value="F:ABC-type transporter activity"/>
    <property type="evidence" value="ECO:0007669"/>
    <property type="project" value="InterPro"/>
</dbReference>
<dbReference type="InterPro" id="IPR003593">
    <property type="entry name" value="AAA+_ATPase"/>
</dbReference>
<feature type="transmembrane region" description="Helical" evidence="8">
    <location>
        <begin position="89"/>
        <end position="114"/>
    </location>
</feature>
<reference evidence="11 12" key="1">
    <citation type="submission" date="2019-01" db="EMBL/GenBank/DDBJ databases">
        <title>Draft Genome Sequences of Helcococcus ovis Strains Isolated from the Uterus and Vagina of Dairy Cows with Metritis.</title>
        <authorList>
            <person name="Cunha F."/>
            <person name="Jeon S.J."/>
            <person name="Kutzer P."/>
            <person name="Galvao K.N."/>
        </authorList>
    </citation>
    <scope>NUCLEOTIDE SEQUENCE [LARGE SCALE GENOMIC DNA]</scope>
    <source>
        <strain evidence="11 12">KG-37</strain>
    </source>
</reference>
<dbReference type="GO" id="GO:0005524">
    <property type="term" value="F:ATP binding"/>
    <property type="evidence" value="ECO:0007669"/>
    <property type="project" value="UniProtKB-KW"/>
</dbReference>
<evidence type="ECO:0000256" key="6">
    <source>
        <dbReference type="ARBA" id="ARBA00022989"/>
    </source>
</evidence>
<dbReference type="InterPro" id="IPR003439">
    <property type="entry name" value="ABC_transporter-like_ATP-bd"/>
</dbReference>
<feature type="transmembrane region" description="Helical" evidence="8">
    <location>
        <begin position="162"/>
        <end position="188"/>
    </location>
</feature>
<dbReference type="SUPFAM" id="SSF90123">
    <property type="entry name" value="ABC transporter transmembrane region"/>
    <property type="match status" value="1"/>
</dbReference>
<dbReference type="InterPro" id="IPR011527">
    <property type="entry name" value="ABC1_TM_dom"/>
</dbReference>
<dbReference type="InterPro" id="IPR039421">
    <property type="entry name" value="Type_1_exporter"/>
</dbReference>
<dbReference type="AlphaFoldDB" id="A0A4R9C4V2"/>
<organism evidence="11 12">
    <name type="scientific">Helcococcus ovis</name>
    <dbReference type="NCBI Taxonomy" id="72026"/>
    <lineage>
        <taxon>Bacteria</taxon>
        <taxon>Bacillati</taxon>
        <taxon>Bacillota</taxon>
        <taxon>Tissierellia</taxon>
        <taxon>Tissierellales</taxon>
        <taxon>Peptoniphilaceae</taxon>
        <taxon>Helcococcus</taxon>
    </lineage>
</organism>
<comment type="caution">
    <text evidence="11">The sequence shown here is derived from an EMBL/GenBank/DDBJ whole genome shotgun (WGS) entry which is preliminary data.</text>
</comment>
<keyword evidence="4" id="KW-0547">Nucleotide-binding</keyword>
<feature type="domain" description="ABC transporter" evidence="9">
    <location>
        <begin position="369"/>
        <end position="602"/>
    </location>
</feature>
<accession>A0A4R9C4V2</accession>
<keyword evidence="5 11" id="KW-0067">ATP-binding</keyword>
<dbReference type="Proteomes" id="UP000297454">
    <property type="component" value="Unassembled WGS sequence"/>
</dbReference>
<dbReference type="GO" id="GO:0005737">
    <property type="term" value="C:cytoplasm"/>
    <property type="evidence" value="ECO:0007669"/>
    <property type="project" value="UniProtKB-ARBA"/>
</dbReference>
<dbReference type="PANTHER" id="PTHR24221">
    <property type="entry name" value="ATP-BINDING CASSETTE SUB-FAMILY B"/>
    <property type="match status" value="1"/>
</dbReference>
<dbReference type="EMBL" id="SCFR01000002">
    <property type="protein sequence ID" value="TFF67526.1"/>
    <property type="molecule type" value="Genomic_DNA"/>
</dbReference>
<keyword evidence="6 8" id="KW-1133">Transmembrane helix</keyword>
<dbReference type="FunFam" id="3.40.50.300:FF:000604">
    <property type="entry name" value="ABC transporter B family member 28"/>
    <property type="match status" value="1"/>
</dbReference>
<keyword evidence="12" id="KW-1185">Reference proteome</keyword>
<dbReference type="PROSITE" id="PS50929">
    <property type="entry name" value="ABC_TM1F"/>
    <property type="match status" value="1"/>
</dbReference>
<feature type="transmembrane region" description="Helical" evidence="8">
    <location>
        <begin position="46"/>
        <end position="69"/>
    </location>
</feature>
<protein>
    <submittedName>
        <fullName evidence="11">ABC transporter ATP-binding protein</fullName>
    </submittedName>
</protein>
<evidence type="ECO:0000256" key="5">
    <source>
        <dbReference type="ARBA" id="ARBA00022840"/>
    </source>
</evidence>
<dbReference type="GO" id="GO:0005886">
    <property type="term" value="C:plasma membrane"/>
    <property type="evidence" value="ECO:0007669"/>
    <property type="project" value="UniProtKB-SubCell"/>
</dbReference>
<feature type="transmembrane region" description="Helical" evidence="8">
    <location>
        <begin position="283"/>
        <end position="301"/>
    </location>
</feature>
<dbReference type="PANTHER" id="PTHR24221:SF430">
    <property type="entry name" value="MULTIDRUG RESISTANCE ABC TRANSPORTER ATP-BINDING_PERMEASE PROTEIN YHEH-RELATED"/>
    <property type="match status" value="1"/>
</dbReference>
<evidence type="ECO:0000256" key="2">
    <source>
        <dbReference type="ARBA" id="ARBA00022448"/>
    </source>
</evidence>
<dbReference type="Gene3D" id="3.40.50.300">
    <property type="entry name" value="P-loop containing nucleotide triphosphate hydrolases"/>
    <property type="match status" value="1"/>
</dbReference>
<dbReference type="GO" id="GO:0034040">
    <property type="term" value="F:ATPase-coupled lipid transmembrane transporter activity"/>
    <property type="evidence" value="ECO:0007669"/>
    <property type="project" value="TreeGrafter"/>
</dbReference>
<evidence type="ECO:0000256" key="8">
    <source>
        <dbReference type="SAM" id="Phobius"/>
    </source>
</evidence>
<keyword evidence="3 8" id="KW-0812">Transmembrane</keyword>
<evidence type="ECO:0000256" key="4">
    <source>
        <dbReference type="ARBA" id="ARBA00022741"/>
    </source>
</evidence>
<dbReference type="InterPro" id="IPR036640">
    <property type="entry name" value="ABC1_TM_sf"/>
</dbReference>
<evidence type="ECO:0000256" key="3">
    <source>
        <dbReference type="ARBA" id="ARBA00022692"/>
    </source>
</evidence>
<dbReference type="GO" id="GO:0016887">
    <property type="term" value="F:ATP hydrolysis activity"/>
    <property type="evidence" value="ECO:0007669"/>
    <property type="project" value="InterPro"/>
</dbReference>
<dbReference type="Pfam" id="PF00664">
    <property type="entry name" value="ABC_membrane"/>
    <property type="match status" value="1"/>
</dbReference>
<keyword evidence="7 8" id="KW-0472">Membrane</keyword>
<proteinExistence type="predicted"/>
<dbReference type="Gene3D" id="1.20.1560.10">
    <property type="entry name" value="ABC transporter type 1, transmembrane domain"/>
    <property type="match status" value="1"/>
</dbReference>
<dbReference type="InterPro" id="IPR027417">
    <property type="entry name" value="P-loop_NTPase"/>
</dbReference>
<dbReference type="PROSITE" id="PS50893">
    <property type="entry name" value="ABC_TRANSPORTER_2"/>
    <property type="match status" value="1"/>
</dbReference>
<evidence type="ECO:0000313" key="11">
    <source>
        <dbReference type="EMBL" id="TFF67526.1"/>
    </source>
</evidence>
<keyword evidence="2" id="KW-0813">Transport</keyword>
<dbReference type="CDD" id="cd18544">
    <property type="entry name" value="ABC_6TM_TmrA_like"/>
    <property type="match status" value="1"/>
</dbReference>
<comment type="subcellular location">
    <subcellularLocation>
        <location evidence="1">Cell membrane</location>
        <topology evidence="1">Multi-pass membrane protein</topology>
    </subcellularLocation>
</comment>
<evidence type="ECO:0000256" key="1">
    <source>
        <dbReference type="ARBA" id="ARBA00004651"/>
    </source>
</evidence>
<feature type="transmembrane region" description="Helical" evidence="8">
    <location>
        <begin position="194"/>
        <end position="211"/>
    </location>
</feature>
<dbReference type="Pfam" id="PF00005">
    <property type="entry name" value="ABC_tran"/>
    <property type="match status" value="1"/>
</dbReference>
<gene>
    <name evidence="11" type="ORF">EQF91_00995</name>
</gene>
<name>A0A4R9C4V2_9FIRM</name>
<evidence type="ECO:0000313" key="12">
    <source>
        <dbReference type="Proteomes" id="UP000297454"/>
    </source>
</evidence>
<evidence type="ECO:0000259" key="10">
    <source>
        <dbReference type="PROSITE" id="PS50929"/>
    </source>
</evidence>
<feature type="domain" description="ABC transmembrane type-1" evidence="10">
    <location>
        <begin position="49"/>
        <end position="338"/>
    </location>
</feature>
<evidence type="ECO:0000256" key="7">
    <source>
        <dbReference type="ARBA" id="ARBA00023136"/>
    </source>
</evidence>